<dbReference type="Proteomes" id="UP000030853">
    <property type="component" value="Unassembled WGS sequence"/>
</dbReference>
<protein>
    <recommendedName>
        <fullName evidence="5">Lipoprotein</fullName>
    </recommendedName>
</protein>
<evidence type="ECO:0008006" key="5">
    <source>
        <dbReference type="Google" id="ProtNLM"/>
    </source>
</evidence>
<feature type="chain" id="PRO_5002060736" description="Lipoprotein" evidence="2">
    <location>
        <begin position="21"/>
        <end position="66"/>
    </location>
</feature>
<sequence>MGSKFIVAWFFLLVSFGSCAQLPNIPVNITFHHGRHLDVENNTADVAETPDEHIKERQDDVGHSHS</sequence>
<evidence type="ECO:0000313" key="3">
    <source>
        <dbReference type="EMBL" id="KHJ68185.1"/>
    </source>
</evidence>
<feature type="compositionally biased region" description="Basic and acidic residues" evidence="1">
    <location>
        <begin position="50"/>
        <end position="66"/>
    </location>
</feature>
<dbReference type="EMBL" id="JTJJ01000034">
    <property type="protein sequence ID" value="KHJ68185.1"/>
    <property type="molecule type" value="Genomic_DNA"/>
</dbReference>
<dbReference type="RefSeq" id="WP_039330628.1">
    <property type="nucleotide sequence ID" value="NZ_JTJJ01000034.1"/>
</dbReference>
<gene>
    <name evidence="3" type="ORF">QU24_10205</name>
</gene>
<accession>A0A0B1RAS9</accession>
<evidence type="ECO:0000313" key="4">
    <source>
        <dbReference type="Proteomes" id="UP000030853"/>
    </source>
</evidence>
<comment type="caution">
    <text evidence="3">The sequence shown here is derived from an EMBL/GenBank/DDBJ whole genome shotgun (WGS) entry which is preliminary data.</text>
</comment>
<dbReference type="PROSITE" id="PS51257">
    <property type="entry name" value="PROKAR_LIPOPROTEIN"/>
    <property type="match status" value="1"/>
</dbReference>
<evidence type="ECO:0000256" key="2">
    <source>
        <dbReference type="SAM" id="SignalP"/>
    </source>
</evidence>
<dbReference type="AlphaFoldDB" id="A0A0B1RAS9"/>
<keyword evidence="2" id="KW-0732">Signal</keyword>
<name>A0A0B1RAS9_9GAMM</name>
<feature type="region of interest" description="Disordered" evidence="1">
    <location>
        <begin position="42"/>
        <end position="66"/>
    </location>
</feature>
<feature type="signal peptide" evidence="2">
    <location>
        <begin position="1"/>
        <end position="20"/>
    </location>
</feature>
<reference evidence="3 4" key="1">
    <citation type="submission" date="2014-11" db="EMBL/GenBank/DDBJ databases">
        <title>Genome sequencing of Pantoea rodasii ND03.</title>
        <authorList>
            <person name="Muhamad Yunos N.Y."/>
            <person name="Chan K.-G."/>
        </authorList>
    </citation>
    <scope>NUCLEOTIDE SEQUENCE [LARGE SCALE GENOMIC DNA]</scope>
    <source>
        <strain evidence="3 4">ND03</strain>
    </source>
</reference>
<proteinExistence type="predicted"/>
<organism evidence="3 4">
    <name type="scientific">Pantoea rodasii</name>
    <dbReference type="NCBI Taxonomy" id="1076549"/>
    <lineage>
        <taxon>Bacteria</taxon>
        <taxon>Pseudomonadati</taxon>
        <taxon>Pseudomonadota</taxon>
        <taxon>Gammaproteobacteria</taxon>
        <taxon>Enterobacterales</taxon>
        <taxon>Erwiniaceae</taxon>
        <taxon>Pantoea</taxon>
    </lineage>
</organism>
<evidence type="ECO:0000256" key="1">
    <source>
        <dbReference type="SAM" id="MobiDB-lite"/>
    </source>
</evidence>